<evidence type="ECO:0000256" key="1">
    <source>
        <dbReference type="ARBA" id="ARBA00001947"/>
    </source>
</evidence>
<evidence type="ECO:0000259" key="5">
    <source>
        <dbReference type="Pfam" id="PF07687"/>
    </source>
</evidence>
<feature type="domain" description="Peptidase M20 dimerisation" evidence="5">
    <location>
        <begin position="144"/>
        <end position="237"/>
    </location>
</feature>
<keyword evidence="4" id="KW-0862">Zinc</keyword>
<dbReference type="HOGENOM" id="CLU_051308_0_0_0"/>
<organism evidence="6 7">
    <name type="scientific">Allomeiothermus silvanus (strain ATCC 700542 / DSM 9946 / NBRC 106475 / NCIMB 13440 / VI-R2)</name>
    <name type="common">Thermus silvanus</name>
    <dbReference type="NCBI Taxonomy" id="526227"/>
    <lineage>
        <taxon>Bacteria</taxon>
        <taxon>Thermotogati</taxon>
        <taxon>Deinococcota</taxon>
        <taxon>Deinococci</taxon>
        <taxon>Thermales</taxon>
        <taxon>Thermaceae</taxon>
        <taxon>Allomeiothermus</taxon>
    </lineage>
</organism>
<dbReference type="PROSITE" id="PS00758">
    <property type="entry name" value="ARGE_DAPE_CPG2_1"/>
    <property type="match status" value="1"/>
</dbReference>
<comment type="cofactor">
    <cofactor evidence="1">
        <name>Zn(2+)</name>
        <dbReference type="ChEBI" id="CHEBI:29105"/>
    </cofactor>
</comment>
<dbReference type="RefSeq" id="WP_013158903.1">
    <property type="nucleotide sequence ID" value="NC_014212.1"/>
</dbReference>
<dbReference type="eggNOG" id="COG0624">
    <property type="taxonomic scope" value="Bacteria"/>
</dbReference>
<evidence type="ECO:0000256" key="2">
    <source>
        <dbReference type="ARBA" id="ARBA00022723"/>
    </source>
</evidence>
<protein>
    <submittedName>
        <fullName evidence="6">Peptidase M20</fullName>
    </submittedName>
</protein>
<dbReference type="InterPro" id="IPR001261">
    <property type="entry name" value="ArgE/DapE_CS"/>
</dbReference>
<keyword evidence="3" id="KW-0378">Hydrolase</keyword>
<reference evidence="6 7" key="1">
    <citation type="journal article" date="2010" name="Stand. Genomic Sci.">
        <title>Complete genome sequence of Meiothermus silvanus type strain (VI-R2).</title>
        <authorList>
            <person name="Sikorski J."/>
            <person name="Tindall B.J."/>
            <person name="Lowry S."/>
            <person name="Lucas S."/>
            <person name="Nolan M."/>
            <person name="Copeland A."/>
            <person name="Glavina Del Rio T."/>
            <person name="Tice H."/>
            <person name="Cheng J.F."/>
            <person name="Han C."/>
            <person name="Pitluck S."/>
            <person name="Liolios K."/>
            <person name="Ivanova N."/>
            <person name="Mavromatis K."/>
            <person name="Mikhailova N."/>
            <person name="Pati A."/>
            <person name="Goodwin L."/>
            <person name="Chen A."/>
            <person name="Palaniappan K."/>
            <person name="Land M."/>
            <person name="Hauser L."/>
            <person name="Chang Y.J."/>
            <person name="Jeffries C.D."/>
            <person name="Rohde M."/>
            <person name="Goker M."/>
            <person name="Woyke T."/>
            <person name="Bristow J."/>
            <person name="Eisen J.A."/>
            <person name="Markowitz V."/>
            <person name="Hugenholtz P."/>
            <person name="Kyrpides N.C."/>
            <person name="Klenk H.P."/>
            <person name="Lapidus A."/>
        </authorList>
    </citation>
    <scope>NUCLEOTIDE SEQUENCE [LARGE SCALE GENOMIC DNA]</scope>
    <source>
        <strain evidence="7">ATCC 700542 / DSM 9946 / VI-R2</strain>
    </source>
</reference>
<evidence type="ECO:0000256" key="3">
    <source>
        <dbReference type="ARBA" id="ARBA00022801"/>
    </source>
</evidence>
<dbReference type="Pfam" id="PF01546">
    <property type="entry name" value="Peptidase_M20"/>
    <property type="match status" value="1"/>
</dbReference>
<dbReference type="PANTHER" id="PTHR43808">
    <property type="entry name" value="ACETYLORNITHINE DEACETYLASE"/>
    <property type="match status" value="1"/>
</dbReference>
<dbReference type="AlphaFoldDB" id="D7BAY8"/>
<dbReference type="InterPro" id="IPR011650">
    <property type="entry name" value="Peptidase_M20_dimer"/>
</dbReference>
<proteinExistence type="predicted"/>
<evidence type="ECO:0000313" key="6">
    <source>
        <dbReference type="EMBL" id="ADH64362.1"/>
    </source>
</evidence>
<evidence type="ECO:0000313" key="7">
    <source>
        <dbReference type="Proteomes" id="UP000001916"/>
    </source>
</evidence>
<name>D7BAY8_ALLS1</name>
<dbReference type="GO" id="GO:0016787">
    <property type="term" value="F:hydrolase activity"/>
    <property type="evidence" value="ECO:0007669"/>
    <property type="project" value="UniProtKB-KW"/>
</dbReference>
<dbReference type="EMBL" id="CP002042">
    <property type="protein sequence ID" value="ADH64362.1"/>
    <property type="molecule type" value="Genomic_DNA"/>
</dbReference>
<dbReference type="InterPro" id="IPR050072">
    <property type="entry name" value="Peptidase_M20A"/>
</dbReference>
<evidence type="ECO:0000256" key="4">
    <source>
        <dbReference type="ARBA" id="ARBA00022833"/>
    </source>
</evidence>
<sequence length="337" mass="35096">MSDPRVLLQAFAGVSGDGPRAEWLGRYLNASGFRVCQDELGNLWAGQGSLLLVAHLDTVLTPSEPLAQDGRWWAPAVGDNSSGVAVLLSLAEQLIPQGVTLAFSVGEEGLGNLRGARALVAKLRPQAMVAVDGYLPSVVAQAVGSTRLRAVFTGPGGHAWGDRGQKSPVPALGQALAALYKLAKPENASLNVGRVFGGEAINAIPREVGLELDLRATDPLVLETLENQSRQILMEAAGPFGVGLELEVLGRRPAGHSATPKMIQAAKEALKGVGLEAQITPGSTDASAGVEQGIPALAFGVYRGGGAHTPQEWVEPDSLLLGQQALAELVRRLLGEL</sequence>
<dbReference type="Gene3D" id="3.30.70.360">
    <property type="match status" value="1"/>
</dbReference>
<dbReference type="InterPro" id="IPR036264">
    <property type="entry name" value="Bact_exopeptidase_dim_dom"/>
</dbReference>
<dbReference type="InterPro" id="IPR002933">
    <property type="entry name" value="Peptidase_M20"/>
</dbReference>
<dbReference type="Proteomes" id="UP000001916">
    <property type="component" value="Chromosome"/>
</dbReference>
<dbReference type="SUPFAM" id="SSF53187">
    <property type="entry name" value="Zn-dependent exopeptidases"/>
    <property type="match status" value="1"/>
</dbReference>
<dbReference type="Gene3D" id="3.40.630.10">
    <property type="entry name" value="Zn peptidases"/>
    <property type="match status" value="2"/>
</dbReference>
<dbReference type="PANTHER" id="PTHR43808:SF17">
    <property type="entry name" value="PEPTIDASE M20"/>
    <property type="match status" value="1"/>
</dbReference>
<dbReference type="GO" id="GO:0046872">
    <property type="term" value="F:metal ion binding"/>
    <property type="evidence" value="ECO:0007669"/>
    <property type="project" value="UniProtKB-KW"/>
</dbReference>
<dbReference type="KEGG" id="msv:Mesil_2509"/>
<gene>
    <name evidence="6" type="ordered locus">Mesil_2509</name>
</gene>
<dbReference type="STRING" id="526227.Mesil_2509"/>
<dbReference type="Pfam" id="PF07687">
    <property type="entry name" value="M20_dimer"/>
    <property type="match status" value="1"/>
</dbReference>
<accession>D7BAY8</accession>
<keyword evidence="7" id="KW-1185">Reference proteome</keyword>
<dbReference type="OrthoDB" id="9783294at2"/>
<keyword evidence="2" id="KW-0479">Metal-binding</keyword>
<dbReference type="SUPFAM" id="SSF55031">
    <property type="entry name" value="Bacterial exopeptidase dimerisation domain"/>
    <property type="match status" value="1"/>
</dbReference>